<protein>
    <recommendedName>
        <fullName evidence="3">Copia protein</fullName>
    </recommendedName>
</protein>
<dbReference type="EMBL" id="SEKV01001057">
    <property type="protein sequence ID" value="TFY52013.1"/>
    <property type="molecule type" value="Genomic_DNA"/>
</dbReference>
<evidence type="ECO:0008006" key="3">
    <source>
        <dbReference type="Google" id="ProtNLM"/>
    </source>
</evidence>
<organism evidence="1 2">
    <name type="scientific">Rhodofomes roseus</name>
    <dbReference type="NCBI Taxonomy" id="34475"/>
    <lineage>
        <taxon>Eukaryota</taxon>
        <taxon>Fungi</taxon>
        <taxon>Dikarya</taxon>
        <taxon>Basidiomycota</taxon>
        <taxon>Agaricomycotina</taxon>
        <taxon>Agaricomycetes</taxon>
        <taxon>Polyporales</taxon>
        <taxon>Rhodofomes</taxon>
    </lineage>
</organism>
<dbReference type="AlphaFoldDB" id="A0A4Y9XRJ6"/>
<reference evidence="1 2" key="1">
    <citation type="submission" date="2019-01" db="EMBL/GenBank/DDBJ databases">
        <title>Genome sequencing of the rare red list fungi Fomitopsis rosea.</title>
        <authorList>
            <person name="Buettner E."/>
            <person name="Kellner H."/>
        </authorList>
    </citation>
    <scope>NUCLEOTIDE SEQUENCE [LARGE SCALE GENOMIC DNA]</scope>
    <source>
        <strain evidence="1 2">DSM 105464</strain>
    </source>
</reference>
<gene>
    <name evidence="1" type="ORF">EVJ58_g10252</name>
</gene>
<comment type="caution">
    <text evidence="1">The sequence shown here is derived from an EMBL/GenBank/DDBJ whole genome shotgun (WGS) entry which is preliminary data.</text>
</comment>
<dbReference type="Proteomes" id="UP000298390">
    <property type="component" value="Unassembled WGS sequence"/>
</dbReference>
<dbReference type="STRING" id="34475.A0A4Y9XRJ6"/>
<proteinExistence type="predicted"/>
<sequence>MSHPTPLCLDNQGNIFLAVNPAVDRRTKHIEIRYHYIREFYERGEMDIYFVASEDQLADALTKNVPFSGIEKFRSSVGMMRYSTS</sequence>
<accession>A0A4Y9XRJ6</accession>
<evidence type="ECO:0000313" key="1">
    <source>
        <dbReference type="EMBL" id="TFY52013.1"/>
    </source>
</evidence>
<evidence type="ECO:0000313" key="2">
    <source>
        <dbReference type="Proteomes" id="UP000298390"/>
    </source>
</evidence>
<name>A0A4Y9XRJ6_9APHY</name>
<dbReference type="CDD" id="cd09272">
    <property type="entry name" value="RNase_HI_RT_Ty1"/>
    <property type="match status" value="1"/>
</dbReference>